<protein>
    <submittedName>
        <fullName evidence="2">Uncharacterized protein</fullName>
    </submittedName>
</protein>
<accession>K0Q6E2</accession>
<comment type="caution">
    <text evidence="2">The sequence shown here is derived from an EMBL/GenBank/DDBJ whole genome shotgun (WGS) entry which is preliminary data.</text>
</comment>
<evidence type="ECO:0000313" key="2">
    <source>
        <dbReference type="EMBL" id="CCM79704.1"/>
    </source>
</evidence>
<evidence type="ECO:0000256" key="1">
    <source>
        <dbReference type="SAM" id="MobiDB-lite"/>
    </source>
</evidence>
<organism evidence="2 3">
    <name type="scientific">Rhizobium mesoamericanum STM3625</name>
    <dbReference type="NCBI Taxonomy" id="1211777"/>
    <lineage>
        <taxon>Bacteria</taxon>
        <taxon>Pseudomonadati</taxon>
        <taxon>Pseudomonadota</taxon>
        <taxon>Alphaproteobacteria</taxon>
        <taxon>Hyphomicrobiales</taxon>
        <taxon>Rhizobiaceae</taxon>
        <taxon>Rhizobium/Agrobacterium group</taxon>
        <taxon>Rhizobium</taxon>
    </lineage>
</organism>
<sequence>MAYLFITNHYRKPAAMTSATTALRAYSGNKHMQNKKKHNNTTNAGQYTANLRSSRYRFPP</sequence>
<evidence type="ECO:0000313" key="3">
    <source>
        <dbReference type="Proteomes" id="UP000009319"/>
    </source>
</evidence>
<name>K0Q6E2_9HYPH</name>
<feature type="region of interest" description="Disordered" evidence="1">
    <location>
        <begin position="32"/>
        <end position="60"/>
    </location>
</feature>
<keyword evidence="3" id="KW-1185">Reference proteome</keyword>
<dbReference type="HOGENOM" id="CLU_2938590_0_0_5"/>
<dbReference type="EMBL" id="CANI01000056">
    <property type="protein sequence ID" value="CCM79704.1"/>
    <property type="molecule type" value="Genomic_DNA"/>
</dbReference>
<feature type="compositionally biased region" description="Polar residues" evidence="1">
    <location>
        <begin position="44"/>
        <end position="53"/>
    </location>
</feature>
<dbReference type="AlphaFoldDB" id="K0Q6E2"/>
<gene>
    <name evidence="2" type="ORF">BN77_p30138</name>
</gene>
<reference evidence="2 3" key="1">
    <citation type="journal article" date="2013" name="Genome Announc.">
        <title>Draft Genome Sequence of Rhizobium mesoamericanum STM3625, a Nitrogen-Fixing Symbiont of Mimosa pudica Isolated in French Guiana (South America).</title>
        <authorList>
            <person name="Moulin L."/>
            <person name="Mornico D."/>
            <person name="Melkonian R."/>
            <person name="Klonowska A."/>
        </authorList>
    </citation>
    <scope>NUCLEOTIDE SEQUENCE [LARGE SCALE GENOMIC DNA]</scope>
    <source>
        <strain evidence="2 3">STM3625</strain>
    </source>
</reference>
<dbReference type="Proteomes" id="UP000009319">
    <property type="component" value="Unassembled WGS sequence"/>
</dbReference>
<proteinExistence type="predicted"/>